<dbReference type="PANTHER" id="PTHR23416">
    <property type="entry name" value="SIALIC ACID SYNTHASE-RELATED"/>
    <property type="match status" value="1"/>
</dbReference>
<gene>
    <name evidence="4" type="ordered locus">ZPR_0548</name>
</gene>
<evidence type="ECO:0000256" key="1">
    <source>
        <dbReference type="ARBA" id="ARBA00022679"/>
    </source>
</evidence>
<accession>D5BFG1</accession>
<dbReference type="InterPro" id="IPR018357">
    <property type="entry name" value="Hexapep_transf_CS"/>
</dbReference>
<dbReference type="SUPFAM" id="SSF51161">
    <property type="entry name" value="Trimeric LpxA-like enzymes"/>
    <property type="match status" value="2"/>
</dbReference>
<dbReference type="KEGG" id="zpr:ZPR_0548"/>
<name>D5BFG1_ZUNPS</name>
<evidence type="ECO:0000256" key="2">
    <source>
        <dbReference type="ARBA" id="ARBA00022737"/>
    </source>
</evidence>
<dbReference type="HOGENOM" id="CLU_051638_7_0_10"/>
<dbReference type="InterPro" id="IPR011004">
    <property type="entry name" value="Trimer_LpxA-like_sf"/>
</dbReference>
<dbReference type="GO" id="GO:0016746">
    <property type="term" value="F:acyltransferase activity"/>
    <property type="evidence" value="ECO:0007669"/>
    <property type="project" value="UniProtKB-KW"/>
</dbReference>
<dbReference type="Pfam" id="PF00132">
    <property type="entry name" value="Hexapep"/>
    <property type="match status" value="1"/>
</dbReference>
<evidence type="ECO:0000313" key="4">
    <source>
        <dbReference type="EMBL" id="ADF50905.1"/>
    </source>
</evidence>
<dbReference type="CDD" id="cd04647">
    <property type="entry name" value="LbH_MAT_like"/>
    <property type="match status" value="1"/>
</dbReference>
<dbReference type="STRING" id="655815.ZPR_0548"/>
<keyword evidence="2" id="KW-0677">Repeat</keyword>
<dbReference type="eggNOG" id="COG0110">
    <property type="taxonomic scope" value="Bacteria"/>
</dbReference>
<sequence length="191" mass="21273">MIIKKILRLGLFKIRLVYIPKYFSFRTSIYRFQGLKTGKGTVVGNARFTWPHQVKIGDSSRFEHDVYFHYDGIYSDSASIIIGNNVFVGYGVEFNIRKAIHVGNNCLIASGCKFIDHDHGMAIGSYMNSQIGTEDEIYLEDDVWLGVNVVVLKGVTIGEGAVIAANAVVTKSIPKNEVWAGIPAKKVKDRL</sequence>
<dbReference type="Proteomes" id="UP000001654">
    <property type="component" value="Chromosome"/>
</dbReference>
<dbReference type="AlphaFoldDB" id="D5BFG1"/>
<evidence type="ECO:0000256" key="3">
    <source>
        <dbReference type="ARBA" id="ARBA00023315"/>
    </source>
</evidence>
<dbReference type="Pfam" id="PF14602">
    <property type="entry name" value="Hexapep_2"/>
    <property type="match status" value="1"/>
</dbReference>
<keyword evidence="1" id="KW-0808">Transferase</keyword>
<dbReference type="EMBL" id="CP001650">
    <property type="protein sequence ID" value="ADF50905.1"/>
    <property type="molecule type" value="Genomic_DNA"/>
</dbReference>
<organism evidence="4 5">
    <name type="scientific">Zunongwangia profunda (strain DSM 18752 / CCTCC AB 206139 / SM-A87)</name>
    <name type="common">Wangia profunda</name>
    <dbReference type="NCBI Taxonomy" id="655815"/>
    <lineage>
        <taxon>Bacteria</taxon>
        <taxon>Pseudomonadati</taxon>
        <taxon>Bacteroidota</taxon>
        <taxon>Flavobacteriia</taxon>
        <taxon>Flavobacteriales</taxon>
        <taxon>Flavobacteriaceae</taxon>
        <taxon>Zunongwangia</taxon>
    </lineage>
</organism>
<proteinExistence type="predicted"/>
<dbReference type="PANTHER" id="PTHR23416:SF78">
    <property type="entry name" value="LIPOPOLYSACCHARIDE BIOSYNTHESIS O-ACETYL TRANSFERASE WBBJ-RELATED"/>
    <property type="match status" value="1"/>
</dbReference>
<dbReference type="Gene3D" id="2.160.10.10">
    <property type="entry name" value="Hexapeptide repeat proteins"/>
    <property type="match status" value="1"/>
</dbReference>
<protein>
    <submittedName>
        <fullName evidence="4">Galactoside acetyltransferase (LacA)</fullName>
    </submittedName>
</protein>
<keyword evidence="3" id="KW-0012">Acyltransferase</keyword>
<keyword evidence="5" id="KW-1185">Reference proteome</keyword>
<dbReference type="PROSITE" id="PS00101">
    <property type="entry name" value="HEXAPEP_TRANSFERASES"/>
    <property type="match status" value="1"/>
</dbReference>
<dbReference type="InterPro" id="IPR001451">
    <property type="entry name" value="Hexapep"/>
</dbReference>
<reference evidence="4 5" key="1">
    <citation type="journal article" date="2010" name="BMC Genomics">
        <title>The complete genome of Zunongwangia profunda SM-A87 reveals its adaptation to the deep-sea environment and ecological role in sedimentary organic nitrogen degradation.</title>
        <authorList>
            <person name="Qin Q.L."/>
            <person name="Zhang X.Y."/>
            <person name="Wang X.M."/>
            <person name="Liu G.M."/>
            <person name="Chen X.L."/>
            <person name="Xie B.B."/>
            <person name="Dang H.Y."/>
            <person name="Zhou B.C."/>
            <person name="Yu J."/>
            <person name="Zhang Y.Z."/>
        </authorList>
    </citation>
    <scope>NUCLEOTIDE SEQUENCE [LARGE SCALE GENOMIC DNA]</scope>
    <source>
        <strain evidence="5">DSM 18752 / CCTCC AB 206139 / SM-A87</strain>
    </source>
</reference>
<dbReference type="OrthoDB" id="9801697at2"/>
<dbReference type="RefSeq" id="WP_013070058.1">
    <property type="nucleotide sequence ID" value="NC_014041.1"/>
</dbReference>
<dbReference type="InterPro" id="IPR051159">
    <property type="entry name" value="Hexapeptide_acetyltransf"/>
</dbReference>
<evidence type="ECO:0000313" key="5">
    <source>
        <dbReference type="Proteomes" id="UP000001654"/>
    </source>
</evidence>